<sequence length="38" mass="4391">MLPILFGNSLIESKNMTRMHRSSVHQCSNTEVIFLKDL</sequence>
<dbReference type="AlphaFoldDB" id="A0A0A8Z0T7"/>
<proteinExistence type="predicted"/>
<protein>
    <submittedName>
        <fullName evidence="1">Uncharacterized protein</fullName>
    </submittedName>
</protein>
<organism evidence="1">
    <name type="scientific">Arundo donax</name>
    <name type="common">Giant reed</name>
    <name type="synonym">Donax arundinaceus</name>
    <dbReference type="NCBI Taxonomy" id="35708"/>
    <lineage>
        <taxon>Eukaryota</taxon>
        <taxon>Viridiplantae</taxon>
        <taxon>Streptophyta</taxon>
        <taxon>Embryophyta</taxon>
        <taxon>Tracheophyta</taxon>
        <taxon>Spermatophyta</taxon>
        <taxon>Magnoliopsida</taxon>
        <taxon>Liliopsida</taxon>
        <taxon>Poales</taxon>
        <taxon>Poaceae</taxon>
        <taxon>PACMAD clade</taxon>
        <taxon>Arundinoideae</taxon>
        <taxon>Arundineae</taxon>
        <taxon>Arundo</taxon>
    </lineage>
</organism>
<name>A0A0A8Z0T7_ARUDO</name>
<dbReference type="EMBL" id="GBRH01269428">
    <property type="protein sequence ID" value="JAD28467.1"/>
    <property type="molecule type" value="Transcribed_RNA"/>
</dbReference>
<evidence type="ECO:0000313" key="1">
    <source>
        <dbReference type="EMBL" id="JAD28467.1"/>
    </source>
</evidence>
<reference evidence="1" key="2">
    <citation type="journal article" date="2015" name="Data Brief">
        <title>Shoot transcriptome of the giant reed, Arundo donax.</title>
        <authorList>
            <person name="Barrero R.A."/>
            <person name="Guerrero F.D."/>
            <person name="Moolhuijzen P."/>
            <person name="Goolsby J.A."/>
            <person name="Tidwell J."/>
            <person name="Bellgard S.E."/>
            <person name="Bellgard M.I."/>
        </authorList>
    </citation>
    <scope>NUCLEOTIDE SEQUENCE</scope>
    <source>
        <tissue evidence="1">Shoot tissue taken approximately 20 cm above the soil surface</tissue>
    </source>
</reference>
<accession>A0A0A8Z0T7</accession>
<reference evidence="1" key="1">
    <citation type="submission" date="2014-09" db="EMBL/GenBank/DDBJ databases">
        <authorList>
            <person name="Magalhaes I.L.F."/>
            <person name="Oliveira U."/>
            <person name="Santos F.R."/>
            <person name="Vidigal T.H.D.A."/>
            <person name="Brescovit A.D."/>
            <person name="Santos A.J."/>
        </authorList>
    </citation>
    <scope>NUCLEOTIDE SEQUENCE</scope>
    <source>
        <tissue evidence="1">Shoot tissue taken approximately 20 cm above the soil surface</tissue>
    </source>
</reference>